<feature type="active site" description="Proton acceptor" evidence="5">
    <location>
        <position position="181"/>
    </location>
</feature>
<dbReference type="RefSeq" id="WP_153285422.1">
    <property type="nucleotide sequence ID" value="NZ_CP045644.1"/>
</dbReference>
<feature type="domain" description="Peptidase M20 dimerisation" evidence="7">
    <location>
        <begin position="218"/>
        <end position="317"/>
    </location>
</feature>
<organism evidence="8 9">
    <name type="scientific">Variovorax paradoxus</name>
    <dbReference type="NCBI Taxonomy" id="34073"/>
    <lineage>
        <taxon>Bacteria</taxon>
        <taxon>Pseudomonadati</taxon>
        <taxon>Pseudomonadota</taxon>
        <taxon>Betaproteobacteria</taxon>
        <taxon>Burkholderiales</taxon>
        <taxon>Comamonadaceae</taxon>
        <taxon>Variovorax</taxon>
    </lineage>
</organism>
<dbReference type="InterPro" id="IPR001261">
    <property type="entry name" value="ArgE/DapE_CS"/>
</dbReference>
<dbReference type="Gene3D" id="3.40.630.10">
    <property type="entry name" value="Zn peptidases"/>
    <property type="match status" value="1"/>
</dbReference>
<dbReference type="EMBL" id="CP045644">
    <property type="protein sequence ID" value="QFZ86983.1"/>
    <property type="molecule type" value="Genomic_DNA"/>
</dbReference>
<evidence type="ECO:0000256" key="6">
    <source>
        <dbReference type="SAM" id="SignalP"/>
    </source>
</evidence>
<evidence type="ECO:0000256" key="1">
    <source>
        <dbReference type="ARBA" id="ARBA00001947"/>
    </source>
</evidence>
<evidence type="ECO:0000256" key="5">
    <source>
        <dbReference type="PIRSR" id="PIRSR037238-1"/>
    </source>
</evidence>
<evidence type="ECO:0000259" key="7">
    <source>
        <dbReference type="Pfam" id="PF07687"/>
    </source>
</evidence>
<sequence length="428" mass="45714">MTLQPRTFLLAAVCAAFLGTAFAAPDARIAALAAKEKPALLETLKELVSIESGSRDLEGLEKISDLIAGKLKALGGEVELIDPSADAYRMEDTPEKIGRVVRATFKGTGTKKIMLIAHMDTVYTVGMLNKQPFRIDGDKAYGLGISDDKQGVAVITHLVSMLQTLKFKDYGTLTVLINGDEEISSPGSRALLTKLGGEHDAVLSFEGASIKDDKLSLATAGIASVTLNVSGKASHAGSAPELGVNALYELSHQILQMRDLSDPATGLKMNWTISKSGSNRNVIPASATAGADVRVLKVSDYDRIEQQVNERVKKQLVPEAKVELKFERRRPPLEATDASRALAKHAQAIYKDELGRPLGADDKAAGGGTDAAFASLKTKAPVIERFGLQGFGAHSADAEYVLIDSIEPRLYLGVRMVMDIATGKTTVR</sequence>
<feature type="active site" evidence="5">
    <location>
        <position position="120"/>
    </location>
</feature>
<dbReference type="PIRSF" id="PIRSF037238">
    <property type="entry name" value="Carboxypeptidase_G2"/>
    <property type="match status" value="1"/>
</dbReference>
<name>A0A5Q0MCC6_VARPD</name>
<evidence type="ECO:0000256" key="4">
    <source>
        <dbReference type="ARBA" id="ARBA00022833"/>
    </source>
</evidence>
<keyword evidence="3 8" id="KW-0378">Hydrolase</keyword>
<comment type="cofactor">
    <cofactor evidence="1">
        <name>Zn(2+)</name>
        <dbReference type="ChEBI" id="CHEBI:29105"/>
    </cofactor>
</comment>
<protein>
    <submittedName>
        <fullName evidence="8">M20/M25/M40 family metallo-hydrolase</fullName>
    </submittedName>
</protein>
<dbReference type="Pfam" id="PF01546">
    <property type="entry name" value="Peptidase_M20"/>
    <property type="match status" value="1"/>
</dbReference>
<dbReference type="AlphaFoldDB" id="A0A5Q0MCC6"/>
<dbReference type="CDD" id="cd03885">
    <property type="entry name" value="M20_CPDG2"/>
    <property type="match status" value="1"/>
</dbReference>
<dbReference type="GO" id="GO:0016787">
    <property type="term" value="F:hydrolase activity"/>
    <property type="evidence" value="ECO:0007669"/>
    <property type="project" value="UniProtKB-KW"/>
</dbReference>
<reference evidence="8 9" key="1">
    <citation type="submission" date="2019-10" db="EMBL/GenBank/DDBJ databases">
        <title>Complete genome sequence of Variovorax paradoxus 5C-2.</title>
        <authorList>
            <person name="Gogoleva N.E."/>
            <person name="Balkin A.S."/>
        </authorList>
    </citation>
    <scope>NUCLEOTIDE SEQUENCE [LARGE SCALE GENOMIC DNA]</scope>
    <source>
        <strain evidence="8 9">5C-2</strain>
    </source>
</reference>
<dbReference type="SUPFAM" id="SSF53187">
    <property type="entry name" value="Zn-dependent exopeptidases"/>
    <property type="match status" value="1"/>
</dbReference>
<dbReference type="InterPro" id="IPR017150">
    <property type="entry name" value="Pept_M20_glutamate_carboxypep"/>
</dbReference>
<feature type="chain" id="PRO_5025031486" evidence="6">
    <location>
        <begin position="24"/>
        <end position="428"/>
    </location>
</feature>
<evidence type="ECO:0000256" key="2">
    <source>
        <dbReference type="ARBA" id="ARBA00022723"/>
    </source>
</evidence>
<dbReference type="Proteomes" id="UP000326780">
    <property type="component" value="Chromosome"/>
</dbReference>
<accession>A0A5Q0MCC6</accession>
<dbReference type="GO" id="GO:0046872">
    <property type="term" value="F:metal ion binding"/>
    <property type="evidence" value="ECO:0007669"/>
    <property type="project" value="UniProtKB-KW"/>
</dbReference>
<dbReference type="SUPFAM" id="SSF55031">
    <property type="entry name" value="Bacterial exopeptidase dimerisation domain"/>
    <property type="match status" value="1"/>
</dbReference>
<dbReference type="Pfam" id="PF07687">
    <property type="entry name" value="M20_dimer"/>
    <property type="match status" value="1"/>
</dbReference>
<dbReference type="PROSITE" id="PS00758">
    <property type="entry name" value="ARGE_DAPE_CPG2_1"/>
    <property type="match status" value="1"/>
</dbReference>
<dbReference type="NCBIfam" id="NF004788">
    <property type="entry name" value="PRK06133.1"/>
    <property type="match status" value="1"/>
</dbReference>
<dbReference type="PANTHER" id="PTHR43808">
    <property type="entry name" value="ACETYLORNITHINE DEACETYLASE"/>
    <property type="match status" value="1"/>
</dbReference>
<evidence type="ECO:0000313" key="8">
    <source>
        <dbReference type="EMBL" id="QFZ86983.1"/>
    </source>
</evidence>
<keyword evidence="4" id="KW-0862">Zinc</keyword>
<feature type="signal peptide" evidence="6">
    <location>
        <begin position="1"/>
        <end position="23"/>
    </location>
</feature>
<dbReference type="InterPro" id="IPR002933">
    <property type="entry name" value="Peptidase_M20"/>
</dbReference>
<keyword evidence="6" id="KW-0732">Signal</keyword>
<dbReference type="PANTHER" id="PTHR43808:SF10">
    <property type="entry name" value="BLL3749 PROTEIN"/>
    <property type="match status" value="1"/>
</dbReference>
<dbReference type="InterPro" id="IPR011650">
    <property type="entry name" value="Peptidase_M20_dimer"/>
</dbReference>
<evidence type="ECO:0000256" key="3">
    <source>
        <dbReference type="ARBA" id="ARBA00022801"/>
    </source>
</evidence>
<keyword evidence="2" id="KW-0479">Metal-binding</keyword>
<dbReference type="InterPro" id="IPR036264">
    <property type="entry name" value="Bact_exopeptidase_dim_dom"/>
</dbReference>
<dbReference type="InterPro" id="IPR050072">
    <property type="entry name" value="Peptidase_M20A"/>
</dbReference>
<dbReference type="Gene3D" id="3.30.70.360">
    <property type="match status" value="1"/>
</dbReference>
<gene>
    <name evidence="8" type="ORF">GFK26_31510</name>
</gene>
<proteinExistence type="predicted"/>
<evidence type="ECO:0000313" key="9">
    <source>
        <dbReference type="Proteomes" id="UP000326780"/>
    </source>
</evidence>